<dbReference type="AlphaFoldDB" id="A0AA41W9P8"/>
<protein>
    <submittedName>
        <fullName evidence="8">DNA repair protein RadC</fullName>
    </submittedName>
</protein>
<dbReference type="InterPro" id="IPR046778">
    <property type="entry name" value="UPF0758_N"/>
</dbReference>
<evidence type="ECO:0000256" key="1">
    <source>
        <dbReference type="ARBA" id="ARBA00022670"/>
    </source>
</evidence>
<dbReference type="SUPFAM" id="SSF47781">
    <property type="entry name" value="RuvA domain 2-like"/>
    <property type="match status" value="1"/>
</dbReference>
<keyword evidence="2" id="KW-0479">Metal-binding</keyword>
<comment type="caution">
    <text evidence="8">The sequence shown here is derived from an EMBL/GenBank/DDBJ whole genome shotgun (WGS) entry which is preliminary data.</text>
</comment>
<gene>
    <name evidence="8" type="primary">radC</name>
    <name evidence="8" type="ORF">NAF29_14880</name>
</gene>
<dbReference type="Gene3D" id="3.40.140.10">
    <property type="entry name" value="Cytidine Deaminase, domain 2"/>
    <property type="match status" value="1"/>
</dbReference>
<dbReference type="Pfam" id="PF04002">
    <property type="entry name" value="RadC"/>
    <property type="match status" value="1"/>
</dbReference>
<dbReference type="EMBL" id="JAMQGP010000008">
    <property type="protein sequence ID" value="MCM2680938.1"/>
    <property type="molecule type" value="Genomic_DNA"/>
</dbReference>
<organism evidence="8 9">
    <name type="scientific">Echinimonas agarilytica</name>
    <dbReference type="NCBI Taxonomy" id="1215918"/>
    <lineage>
        <taxon>Bacteria</taxon>
        <taxon>Pseudomonadati</taxon>
        <taxon>Pseudomonadota</taxon>
        <taxon>Gammaproteobacteria</taxon>
        <taxon>Alteromonadales</taxon>
        <taxon>Echinimonadaceae</taxon>
        <taxon>Echinimonas</taxon>
    </lineage>
</organism>
<evidence type="ECO:0000256" key="4">
    <source>
        <dbReference type="ARBA" id="ARBA00022833"/>
    </source>
</evidence>
<dbReference type="GO" id="GO:0006508">
    <property type="term" value="P:proteolysis"/>
    <property type="evidence" value="ECO:0007669"/>
    <property type="project" value="UniProtKB-KW"/>
</dbReference>
<dbReference type="SUPFAM" id="SSF102712">
    <property type="entry name" value="JAB1/MPN domain"/>
    <property type="match status" value="1"/>
</dbReference>
<evidence type="ECO:0000313" key="8">
    <source>
        <dbReference type="EMBL" id="MCM2680938.1"/>
    </source>
</evidence>
<reference evidence="8 9" key="1">
    <citation type="journal article" date="2013" name="Antonie Van Leeuwenhoek">
        <title>Echinimonas agarilytica gen. nov., sp. nov., a new gammaproteobacterium isolated from the sea urchin Strongylocentrotus intermedius.</title>
        <authorList>
            <person name="Nedashkovskaya O.I."/>
            <person name="Stenkova A.M."/>
            <person name="Zhukova N.V."/>
            <person name="Van Trappen S."/>
            <person name="Lee J.S."/>
            <person name="Kim S.B."/>
        </authorList>
    </citation>
    <scope>NUCLEOTIDE SEQUENCE [LARGE SCALE GENOMIC DNA]</scope>
    <source>
        <strain evidence="8 9">KMM 6351</strain>
    </source>
</reference>
<evidence type="ECO:0000313" key="9">
    <source>
        <dbReference type="Proteomes" id="UP001165393"/>
    </source>
</evidence>
<keyword evidence="5" id="KW-0482">Metalloprotease</keyword>
<feature type="domain" description="MPN" evidence="7">
    <location>
        <begin position="102"/>
        <end position="224"/>
    </location>
</feature>
<dbReference type="GO" id="GO:0008237">
    <property type="term" value="F:metallopeptidase activity"/>
    <property type="evidence" value="ECO:0007669"/>
    <property type="project" value="UniProtKB-KW"/>
</dbReference>
<keyword evidence="4" id="KW-0862">Zinc</keyword>
<keyword evidence="1" id="KW-0645">Protease</keyword>
<name>A0AA41W9P8_9GAMM</name>
<dbReference type="InterPro" id="IPR020891">
    <property type="entry name" value="UPF0758_CS"/>
</dbReference>
<dbReference type="Proteomes" id="UP001165393">
    <property type="component" value="Unassembled WGS sequence"/>
</dbReference>
<dbReference type="NCBIfam" id="TIGR00608">
    <property type="entry name" value="radc"/>
    <property type="match status" value="1"/>
</dbReference>
<evidence type="ECO:0000256" key="5">
    <source>
        <dbReference type="ARBA" id="ARBA00023049"/>
    </source>
</evidence>
<dbReference type="RefSeq" id="WP_251262417.1">
    <property type="nucleotide sequence ID" value="NZ_JAMQGP010000008.1"/>
</dbReference>
<accession>A0AA41W9P8</accession>
<dbReference type="Pfam" id="PF20582">
    <property type="entry name" value="UPF0758_N"/>
    <property type="match status" value="1"/>
</dbReference>
<dbReference type="NCBIfam" id="NF000642">
    <property type="entry name" value="PRK00024.1"/>
    <property type="match status" value="1"/>
</dbReference>
<dbReference type="GO" id="GO:0046872">
    <property type="term" value="F:metal ion binding"/>
    <property type="evidence" value="ECO:0007669"/>
    <property type="project" value="UniProtKB-KW"/>
</dbReference>
<proteinExistence type="inferred from homology"/>
<dbReference type="InterPro" id="IPR037518">
    <property type="entry name" value="MPN"/>
</dbReference>
<sequence length="224" mass="24722">MQITQWPEAERPREKLLQRGPEALSDAELLAIFLRTGIKGCNAVDLSRLLIAEFGSLSLLLAAGKREFCQGKGLGTAKYVQLQAVMEMSRRTLAEQLQRESTMDSARAASDYVSSQLADERNEVFAVMMLDSQHRLIDFKRLFQGTINQASVYPRVIVQEAMTANAAAVILCHNHPSGVSEPSRSDIRITERIQKALALVDVTVLDHLVVAKGDVTSLAERGLM</sequence>
<dbReference type="PANTHER" id="PTHR30471">
    <property type="entry name" value="DNA REPAIR PROTEIN RADC"/>
    <property type="match status" value="1"/>
</dbReference>
<evidence type="ECO:0000259" key="7">
    <source>
        <dbReference type="PROSITE" id="PS50249"/>
    </source>
</evidence>
<comment type="similarity">
    <text evidence="6">Belongs to the UPF0758 family.</text>
</comment>
<evidence type="ECO:0000256" key="6">
    <source>
        <dbReference type="RuleBase" id="RU003797"/>
    </source>
</evidence>
<dbReference type="CDD" id="cd08071">
    <property type="entry name" value="MPN_DUF2466"/>
    <property type="match status" value="1"/>
</dbReference>
<evidence type="ECO:0000256" key="2">
    <source>
        <dbReference type="ARBA" id="ARBA00022723"/>
    </source>
</evidence>
<evidence type="ECO:0000256" key="3">
    <source>
        <dbReference type="ARBA" id="ARBA00022801"/>
    </source>
</evidence>
<dbReference type="InterPro" id="IPR025657">
    <property type="entry name" value="RadC_JAB"/>
</dbReference>
<dbReference type="PANTHER" id="PTHR30471:SF3">
    <property type="entry name" value="UPF0758 PROTEIN YEES-RELATED"/>
    <property type="match status" value="1"/>
</dbReference>
<dbReference type="PROSITE" id="PS01302">
    <property type="entry name" value="UPF0758"/>
    <property type="match status" value="1"/>
</dbReference>
<keyword evidence="3" id="KW-0378">Hydrolase</keyword>
<keyword evidence="9" id="KW-1185">Reference proteome</keyword>
<dbReference type="InterPro" id="IPR010994">
    <property type="entry name" value="RuvA_2-like"/>
</dbReference>
<dbReference type="PROSITE" id="PS50249">
    <property type="entry name" value="MPN"/>
    <property type="match status" value="1"/>
</dbReference>
<dbReference type="InterPro" id="IPR001405">
    <property type="entry name" value="UPF0758"/>
</dbReference>